<dbReference type="HOGENOM" id="CLU_2916322_0_0_10"/>
<dbReference type="KEGG" id="hsw:Hsw_3379"/>
<evidence type="ECO:0000313" key="2">
    <source>
        <dbReference type="EMBL" id="AHJ98974.1"/>
    </source>
</evidence>
<evidence type="ECO:0000256" key="1">
    <source>
        <dbReference type="SAM" id="MobiDB-lite"/>
    </source>
</evidence>
<evidence type="ECO:0008006" key="4">
    <source>
        <dbReference type="Google" id="ProtNLM"/>
    </source>
</evidence>
<dbReference type="PANTHER" id="PTHR47515">
    <property type="entry name" value="LOW CALCIUM RESPONSE LOCUS PROTEIN T"/>
    <property type="match status" value="1"/>
</dbReference>
<feature type="region of interest" description="Disordered" evidence="1">
    <location>
        <begin position="40"/>
        <end position="61"/>
    </location>
</feature>
<dbReference type="EMBL" id="CP007145">
    <property type="protein sequence ID" value="AHJ98974.1"/>
    <property type="molecule type" value="Genomic_DNA"/>
</dbReference>
<gene>
    <name evidence="2" type="ORF">Hsw_3379</name>
</gene>
<dbReference type="Proteomes" id="UP000019423">
    <property type="component" value="Chromosome"/>
</dbReference>
<protein>
    <recommendedName>
        <fullName evidence="4">HTH-like domain-containing protein</fullName>
    </recommendedName>
</protein>
<proteinExistence type="predicted"/>
<dbReference type="OrthoDB" id="1495855at2"/>
<organism evidence="2 3">
    <name type="scientific">Hymenobacter swuensis DY53</name>
    <dbReference type="NCBI Taxonomy" id="1227739"/>
    <lineage>
        <taxon>Bacteria</taxon>
        <taxon>Pseudomonadati</taxon>
        <taxon>Bacteroidota</taxon>
        <taxon>Cytophagia</taxon>
        <taxon>Cytophagales</taxon>
        <taxon>Hymenobacteraceae</taxon>
        <taxon>Hymenobacter</taxon>
    </lineage>
</organism>
<dbReference type="AlphaFoldDB" id="W8F0S3"/>
<keyword evidence="3" id="KW-1185">Reference proteome</keyword>
<accession>W8F0S3</accession>
<dbReference type="PANTHER" id="PTHR47515:SF1">
    <property type="entry name" value="BLR2054 PROTEIN"/>
    <property type="match status" value="1"/>
</dbReference>
<dbReference type="PATRIC" id="fig|1227739.3.peg.3541"/>
<dbReference type="eggNOG" id="COG2801">
    <property type="taxonomic scope" value="Bacteria"/>
</dbReference>
<dbReference type="STRING" id="1227739.Hsw_3379"/>
<evidence type="ECO:0000313" key="3">
    <source>
        <dbReference type="Proteomes" id="UP000019423"/>
    </source>
</evidence>
<name>W8F0S3_9BACT</name>
<reference evidence="2 3" key="1">
    <citation type="submission" date="2014-01" db="EMBL/GenBank/DDBJ databases">
        <title>Complete genome sequence of ionizing-radiation resistance bacterium Hymenobacter swuensis DY53.</title>
        <authorList>
            <person name="Jung J.-H."/>
            <person name="Jeong S.-W."/>
            <person name="Joe M.-H."/>
            <person name="Cho y.-j."/>
            <person name="Kim M.-K."/>
            <person name="Lim S.-Y."/>
        </authorList>
    </citation>
    <scope>NUCLEOTIDE SEQUENCE [LARGE SCALE GENOMIC DNA]</scope>
    <source>
        <strain evidence="2 3">DY53</strain>
    </source>
</reference>
<sequence length="61" mass="7483">MRYGCQRLFTLLRREGWPDNHKRAHRLYFLEGLHLPSKRPKRSRAAAHRLERVKLQRPYQS</sequence>